<evidence type="ECO:0000256" key="1">
    <source>
        <dbReference type="SAM" id="Phobius"/>
    </source>
</evidence>
<protein>
    <submittedName>
        <fullName evidence="2">Uncharacterized protein</fullName>
    </submittedName>
</protein>
<name>A0AAV3Y2C2_9GAST</name>
<keyword evidence="1" id="KW-0472">Membrane</keyword>
<dbReference type="Proteomes" id="UP000735302">
    <property type="component" value="Unassembled WGS sequence"/>
</dbReference>
<dbReference type="AlphaFoldDB" id="A0AAV3Y2C2"/>
<keyword evidence="1" id="KW-1133">Transmembrane helix</keyword>
<keyword evidence="3" id="KW-1185">Reference proteome</keyword>
<keyword evidence="1" id="KW-0812">Transmembrane</keyword>
<reference evidence="2 3" key="1">
    <citation type="journal article" date="2021" name="Elife">
        <title>Chloroplast acquisition without the gene transfer in kleptoplastic sea slugs, Plakobranchus ocellatus.</title>
        <authorList>
            <person name="Maeda T."/>
            <person name="Takahashi S."/>
            <person name="Yoshida T."/>
            <person name="Shimamura S."/>
            <person name="Takaki Y."/>
            <person name="Nagai Y."/>
            <person name="Toyoda A."/>
            <person name="Suzuki Y."/>
            <person name="Arimoto A."/>
            <person name="Ishii H."/>
            <person name="Satoh N."/>
            <person name="Nishiyama T."/>
            <person name="Hasebe M."/>
            <person name="Maruyama T."/>
            <person name="Minagawa J."/>
            <person name="Obokata J."/>
            <person name="Shigenobu S."/>
        </authorList>
    </citation>
    <scope>NUCLEOTIDE SEQUENCE [LARGE SCALE GENOMIC DNA]</scope>
</reference>
<accession>A0AAV3Y2C2</accession>
<evidence type="ECO:0000313" key="3">
    <source>
        <dbReference type="Proteomes" id="UP000735302"/>
    </source>
</evidence>
<feature type="transmembrane region" description="Helical" evidence="1">
    <location>
        <begin position="6"/>
        <end position="29"/>
    </location>
</feature>
<comment type="caution">
    <text evidence="2">The sequence shown here is derived from an EMBL/GenBank/DDBJ whole genome shotgun (WGS) entry which is preliminary data.</text>
</comment>
<gene>
    <name evidence="2" type="ORF">PoB_000307700</name>
</gene>
<organism evidence="2 3">
    <name type="scientific">Plakobranchus ocellatus</name>
    <dbReference type="NCBI Taxonomy" id="259542"/>
    <lineage>
        <taxon>Eukaryota</taxon>
        <taxon>Metazoa</taxon>
        <taxon>Spiralia</taxon>
        <taxon>Lophotrochozoa</taxon>
        <taxon>Mollusca</taxon>
        <taxon>Gastropoda</taxon>
        <taxon>Heterobranchia</taxon>
        <taxon>Euthyneura</taxon>
        <taxon>Panpulmonata</taxon>
        <taxon>Sacoglossa</taxon>
        <taxon>Placobranchoidea</taxon>
        <taxon>Plakobranchidae</taxon>
        <taxon>Plakobranchus</taxon>
    </lineage>
</organism>
<evidence type="ECO:0000313" key="2">
    <source>
        <dbReference type="EMBL" id="GFN76571.1"/>
    </source>
</evidence>
<dbReference type="EMBL" id="BLXT01000403">
    <property type="protein sequence ID" value="GFN76571.1"/>
    <property type="molecule type" value="Genomic_DNA"/>
</dbReference>
<sequence length="79" mass="8292">MVAIVMVMVLVLAIVLAMPVLVVVVKTVIVMEQKASLITVRGIGGTVNSKSAGILLSHVRAPLPLCWLDGGSGRLRSSR</sequence>
<proteinExistence type="predicted"/>